<gene>
    <name evidence="5" type="ORF">METZ01_LOCUS4689</name>
</gene>
<dbReference type="Pfam" id="PF13639">
    <property type="entry name" value="zf-RING_2"/>
    <property type="match status" value="1"/>
</dbReference>
<evidence type="ECO:0000256" key="2">
    <source>
        <dbReference type="ARBA" id="ARBA00022771"/>
    </source>
</evidence>
<keyword evidence="3" id="KW-0862">Zinc</keyword>
<dbReference type="Gene3D" id="3.30.40.10">
    <property type="entry name" value="Zinc/RING finger domain, C3HC4 (zinc finger)"/>
    <property type="match status" value="1"/>
</dbReference>
<protein>
    <recommendedName>
        <fullName evidence="4">RING-type domain-containing protein</fullName>
    </recommendedName>
</protein>
<dbReference type="GO" id="GO:0008270">
    <property type="term" value="F:zinc ion binding"/>
    <property type="evidence" value="ECO:0007669"/>
    <property type="project" value="UniProtKB-KW"/>
</dbReference>
<dbReference type="GO" id="GO:0016567">
    <property type="term" value="P:protein ubiquitination"/>
    <property type="evidence" value="ECO:0007669"/>
    <property type="project" value="TreeGrafter"/>
</dbReference>
<dbReference type="PANTHER" id="PTHR45969">
    <property type="entry name" value="RING ZINC FINGER PROTEIN-RELATED"/>
    <property type="match status" value="1"/>
</dbReference>
<dbReference type="InterPro" id="IPR013083">
    <property type="entry name" value="Znf_RING/FYVE/PHD"/>
</dbReference>
<reference evidence="5" key="1">
    <citation type="submission" date="2018-05" db="EMBL/GenBank/DDBJ databases">
        <authorList>
            <person name="Lanie J.A."/>
            <person name="Ng W.-L."/>
            <person name="Kazmierczak K.M."/>
            <person name="Andrzejewski T.M."/>
            <person name="Davidsen T.M."/>
            <person name="Wayne K.J."/>
            <person name="Tettelin H."/>
            <person name="Glass J.I."/>
            <person name="Rusch D."/>
            <person name="Podicherti R."/>
            <person name="Tsui H.-C.T."/>
            <person name="Winkler M.E."/>
        </authorList>
    </citation>
    <scope>NUCLEOTIDE SEQUENCE</scope>
</reference>
<sequence length="206" mass="24894">MKVVDIELCQRTLKELKLYCKKKGYKGYSKLKKFDLIEFIKNQSKSCKTCKKKIEFNEAFITHNEDDYEHLKCYKEEEECKKECTICLENINDDFFITECDHHFHKNCINKWYNTSQECPNCRGPIYKILDIDGFVLKLDDKIKDNKKKMTNERNRRKKKKLKSKLETEFRLIIHNYLDYYIRNTTETREIAINTIYTMVDSLGFQ</sequence>
<evidence type="ECO:0000256" key="1">
    <source>
        <dbReference type="ARBA" id="ARBA00022723"/>
    </source>
</evidence>
<dbReference type="AlphaFoldDB" id="A0A381NBB0"/>
<dbReference type="PANTHER" id="PTHR45969:SF69">
    <property type="entry name" value="FINGER DOMAIN PROTEIN, PUTATIVE (AFU_ORTHOLOGUE AFUA_3G12190)-RELATED"/>
    <property type="match status" value="1"/>
</dbReference>
<dbReference type="SMART" id="SM00184">
    <property type="entry name" value="RING"/>
    <property type="match status" value="1"/>
</dbReference>
<organism evidence="5">
    <name type="scientific">marine metagenome</name>
    <dbReference type="NCBI Taxonomy" id="408172"/>
    <lineage>
        <taxon>unclassified sequences</taxon>
        <taxon>metagenomes</taxon>
        <taxon>ecological metagenomes</taxon>
    </lineage>
</organism>
<dbReference type="GO" id="GO:0061630">
    <property type="term" value="F:ubiquitin protein ligase activity"/>
    <property type="evidence" value="ECO:0007669"/>
    <property type="project" value="TreeGrafter"/>
</dbReference>
<feature type="domain" description="RING-type" evidence="4">
    <location>
        <begin position="84"/>
        <end position="123"/>
    </location>
</feature>
<dbReference type="PROSITE" id="PS50089">
    <property type="entry name" value="ZF_RING_2"/>
    <property type="match status" value="1"/>
</dbReference>
<proteinExistence type="predicted"/>
<dbReference type="SUPFAM" id="SSF57850">
    <property type="entry name" value="RING/U-box"/>
    <property type="match status" value="1"/>
</dbReference>
<keyword evidence="2" id="KW-0863">Zinc-finger</keyword>
<evidence type="ECO:0000313" key="5">
    <source>
        <dbReference type="EMBL" id="SUZ51835.1"/>
    </source>
</evidence>
<name>A0A381NBB0_9ZZZZ</name>
<evidence type="ECO:0000259" key="4">
    <source>
        <dbReference type="PROSITE" id="PS50089"/>
    </source>
</evidence>
<evidence type="ECO:0000256" key="3">
    <source>
        <dbReference type="ARBA" id="ARBA00022833"/>
    </source>
</evidence>
<dbReference type="EMBL" id="UINC01000242">
    <property type="protein sequence ID" value="SUZ51835.1"/>
    <property type="molecule type" value="Genomic_DNA"/>
</dbReference>
<accession>A0A381NBB0</accession>
<dbReference type="InterPro" id="IPR001841">
    <property type="entry name" value="Znf_RING"/>
</dbReference>
<keyword evidence="1" id="KW-0479">Metal-binding</keyword>